<dbReference type="EMBL" id="HBUF01083145">
    <property type="protein sequence ID" value="CAG6633606.1"/>
    <property type="molecule type" value="Transcribed_RNA"/>
</dbReference>
<evidence type="ECO:0000313" key="1">
    <source>
        <dbReference type="EMBL" id="CAG6774305.1"/>
    </source>
</evidence>
<protein>
    <submittedName>
        <fullName evidence="1">Uncharacterized protein</fullName>
    </submittedName>
</protein>
<dbReference type="AlphaFoldDB" id="A0A8D9AXI1"/>
<sequence length="120" mass="14119">MTHPFNISTNQIRRNFTGRRQRSEKLCMHDSKTTSLARSNKPNDHSLMNFLFPIKENLLAIISANLSRQYQSHSLHFPSINHTRVVRIIEGTRLHLHSLKSYNTSFHFLFVFLELKELKS</sequence>
<dbReference type="EMBL" id="HBUF01083143">
    <property type="protein sequence ID" value="CAG6633604.1"/>
    <property type="molecule type" value="Transcribed_RNA"/>
</dbReference>
<proteinExistence type="predicted"/>
<organism evidence="1">
    <name type="scientific">Cacopsylla melanoneura</name>
    <dbReference type="NCBI Taxonomy" id="428564"/>
    <lineage>
        <taxon>Eukaryota</taxon>
        <taxon>Metazoa</taxon>
        <taxon>Ecdysozoa</taxon>
        <taxon>Arthropoda</taxon>
        <taxon>Hexapoda</taxon>
        <taxon>Insecta</taxon>
        <taxon>Pterygota</taxon>
        <taxon>Neoptera</taxon>
        <taxon>Paraneoptera</taxon>
        <taxon>Hemiptera</taxon>
        <taxon>Sternorrhyncha</taxon>
        <taxon>Psylloidea</taxon>
        <taxon>Psyllidae</taxon>
        <taxon>Psyllinae</taxon>
        <taxon>Cacopsylla</taxon>
    </lineage>
</organism>
<dbReference type="EMBL" id="HBUF01083144">
    <property type="protein sequence ID" value="CAG6633605.1"/>
    <property type="molecule type" value="Transcribed_RNA"/>
</dbReference>
<dbReference type="EMBL" id="HBUF01594407">
    <property type="protein sequence ID" value="CAG6774305.1"/>
    <property type="molecule type" value="Transcribed_RNA"/>
</dbReference>
<reference evidence="1" key="1">
    <citation type="submission" date="2021-05" db="EMBL/GenBank/DDBJ databases">
        <authorList>
            <person name="Alioto T."/>
            <person name="Alioto T."/>
            <person name="Gomez Garrido J."/>
        </authorList>
    </citation>
    <scope>NUCLEOTIDE SEQUENCE</scope>
</reference>
<dbReference type="EMBL" id="HBUF01594406">
    <property type="protein sequence ID" value="CAG6774304.1"/>
    <property type="molecule type" value="Transcribed_RNA"/>
</dbReference>
<name>A0A8D9AXI1_9HEMI</name>
<accession>A0A8D9AXI1</accession>